<evidence type="ECO:0000313" key="8">
    <source>
        <dbReference type="Proteomes" id="UP001075354"/>
    </source>
</evidence>
<dbReference type="InterPro" id="IPR025254">
    <property type="entry name" value="CCDC113/CCDC96_CC"/>
</dbReference>
<feature type="compositionally biased region" description="Polar residues" evidence="5">
    <location>
        <begin position="81"/>
        <end position="90"/>
    </location>
</feature>
<feature type="compositionally biased region" description="Basic and acidic residues" evidence="5">
    <location>
        <begin position="60"/>
        <end position="76"/>
    </location>
</feature>
<dbReference type="InterPro" id="IPR051885">
    <property type="entry name" value="CC_CF"/>
</dbReference>
<protein>
    <recommendedName>
        <fullName evidence="6">CCDC113/CCDC96 coiled-coil domain-containing protein</fullName>
    </recommendedName>
</protein>
<dbReference type="PANTHER" id="PTHR15654">
    <property type="entry name" value="COILED-COIL DOMAIN-CONTAINING PROTEIN 113-RELATED"/>
    <property type="match status" value="1"/>
</dbReference>
<keyword evidence="8" id="KW-1185">Reference proteome</keyword>
<feature type="coiled-coil region" evidence="4">
    <location>
        <begin position="159"/>
        <end position="186"/>
    </location>
</feature>
<evidence type="ECO:0000256" key="1">
    <source>
        <dbReference type="ARBA" id="ARBA00004138"/>
    </source>
</evidence>
<evidence type="ECO:0000256" key="3">
    <source>
        <dbReference type="ARBA" id="ARBA00023273"/>
    </source>
</evidence>
<reference evidence="7" key="1">
    <citation type="submission" date="2022-12" db="EMBL/GenBank/DDBJ databases">
        <title>Chromosome-level genome assembly of the bean flower thrips Megalurothrips usitatus.</title>
        <authorList>
            <person name="Ma L."/>
            <person name="Liu Q."/>
            <person name="Li H."/>
            <person name="Cai W."/>
        </authorList>
    </citation>
    <scope>NUCLEOTIDE SEQUENCE</scope>
    <source>
        <strain evidence="7">Cailab_2022a</strain>
    </source>
</reference>
<evidence type="ECO:0000256" key="5">
    <source>
        <dbReference type="SAM" id="MobiDB-lite"/>
    </source>
</evidence>
<dbReference type="EMBL" id="JAPTSV010000005">
    <property type="protein sequence ID" value="KAJ1528057.1"/>
    <property type="molecule type" value="Genomic_DNA"/>
</dbReference>
<comment type="subcellular location">
    <subcellularLocation>
        <location evidence="1">Cell projection</location>
        <location evidence="1">Cilium</location>
    </subcellularLocation>
</comment>
<feature type="compositionally biased region" description="Basic and acidic residues" evidence="5">
    <location>
        <begin position="8"/>
        <end position="41"/>
    </location>
</feature>
<dbReference type="GO" id="GO:0060271">
    <property type="term" value="P:cilium assembly"/>
    <property type="evidence" value="ECO:0007669"/>
    <property type="project" value="TreeGrafter"/>
</dbReference>
<evidence type="ECO:0000259" key="6">
    <source>
        <dbReference type="Pfam" id="PF13870"/>
    </source>
</evidence>
<dbReference type="GO" id="GO:0005930">
    <property type="term" value="C:axoneme"/>
    <property type="evidence" value="ECO:0007669"/>
    <property type="project" value="TreeGrafter"/>
</dbReference>
<feature type="domain" description="CCDC113/CCDC96 coiled-coil" evidence="6">
    <location>
        <begin position="318"/>
        <end position="488"/>
    </location>
</feature>
<dbReference type="AlphaFoldDB" id="A0AAV7XRW2"/>
<keyword evidence="2 4" id="KW-0175">Coiled coil</keyword>
<keyword evidence="3" id="KW-0966">Cell projection</keyword>
<gene>
    <name evidence="7" type="ORF">ONE63_007976</name>
</gene>
<dbReference type="GO" id="GO:0036064">
    <property type="term" value="C:ciliary basal body"/>
    <property type="evidence" value="ECO:0007669"/>
    <property type="project" value="TreeGrafter"/>
</dbReference>
<evidence type="ECO:0000256" key="2">
    <source>
        <dbReference type="ARBA" id="ARBA00023054"/>
    </source>
</evidence>
<comment type="caution">
    <text evidence="7">The sequence shown here is derived from an EMBL/GenBank/DDBJ whole genome shotgun (WGS) entry which is preliminary data.</text>
</comment>
<organism evidence="7 8">
    <name type="scientific">Megalurothrips usitatus</name>
    <name type="common">bean blossom thrips</name>
    <dbReference type="NCBI Taxonomy" id="439358"/>
    <lineage>
        <taxon>Eukaryota</taxon>
        <taxon>Metazoa</taxon>
        <taxon>Ecdysozoa</taxon>
        <taxon>Arthropoda</taxon>
        <taxon>Hexapoda</taxon>
        <taxon>Insecta</taxon>
        <taxon>Pterygota</taxon>
        <taxon>Neoptera</taxon>
        <taxon>Paraneoptera</taxon>
        <taxon>Thysanoptera</taxon>
        <taxon>Terebrantia</taxon>
        <taxon>Thripoidea</taxon>
        <taxon>Thripidae</taxon>
        <taxon>Megalurothrips</taxon>
    </lineage>
</organism>
<sequence>MDAPQTEHNPDETERTPQEDLRGGRGDTHEKLDSLEEEHVKSQSTAHTEDGGTSLAEVSEDSKVDSMGRMDIRSRGGGEGSTSKESQQTFIQGESHRSSSESISSGIQIVTQLLEDLIDAAVTIQEKDKIEKDKEIGHDAEKSSILTIKSADEKGSVAIDAELQAQLALEQELAALQHQKEHQENIERYHSLIASRVNLKRKNAFLLRQMYENYKRKKIEHLFKEMPLTNVDMENKYFRALAAFEEVQNAAAEEEKKMRKHISTLQGKKQAIESEMEKEWNDLITREREVSRGLIIRQSTKHLSDKHVECLIQRQIAKSKEVTNERLIYFKLRDAAAADENHLKSLENLGDNFTLMEYEQLKMLSQSCVEKLEERDADLHRLRSKATSAIQVLAEIREKTRTLQEDMEASKVVLHEISQQLIQTRERVGCEKKRRDMSRNDTVRLRQEAGLLSEPKLLQDYKESLLERERLLKQLQDWKYKFESEKQNIMGLRRELAALQ</sequence>
<feature type="region of interest" description="Disordered" evidence="5">
    <location>
        <begin position="1"/>
        <end position="103"/>
    </location>
</feature>
<dbReference type="Proteomes" id="UP001075354">
    <property type="component" value="Chromosome 5"/>
</dbReference>
<evidence type="ECO:0000256" key="4">
    <source>
        <dbReference type="SAM" id="Coils"/>
    </source>
</evidence>
<proteinExistence type="predicted"/>
<accession>A0AAV7XRW2</accession>
<dbReference type="PANTHER" id="PTHR15654:SF1">
    <property type="entry name" value="COILED-COIL DOMAIN-CONTAINING PROTEIN 96"/>
    <property type="match status" value="1"/>
</dbReference>
<name>A0AAV7XRW2_9NEOP</name>
<evidence type="ECO:0000313" key="7">
    <source>
        <dbReference type="EMBL" id="KAJ1528057.1"/>
    </source>
</evidence>
<dbReference type="Pfam" id="PF13870">
    <property type="entry name" value="CCDC113_CCDC96_CC"/>
    <property type="match status" value="1"/>
</dbReference>